<organism evidence="5 6">
    <name type="scientific">Shimia marina</name>
    <dbReference type="NCBI Taxonomy" id="321267"/>
    <lineage>
        <taxon>Bacteria</taxon>
        <taxon>Pseudomonadati</taxon>
        <taxon>Pseudomonadota</taxon>
        <taxon>Alphaproteobacteria</taxon>
        <taxon>Rhodobacterales</taxon>
        <taxon>Roseobacteraceae</taxon>
    </lineage>
</organism>
<name>A0A0P1EQD2_9RHOB</name>
<dbReference type="RefSeq" id="WP_058239879.1">
    <property type="nucleotide sequence ID" value="NZ_CYPW01000019.1"/>
</dbReference>
<dbReference type="PANTHER" id="PTHR43436:SF2">
    <property type="entry name" value="ARAC_XYLS FAMILY TRANSCRIPTIONAL REGULATOR"/>
    <property type="match status" value="1"/>
</dbReference>
<dbReference type="Pfam" id="PF06719">
    <property type="entry name" value="AraC_N"/>
    <property type="match status" value="1"/>
</dbReference>
<dbReference type="Proteomes" id="UP000054823">
    <property type="component" value="Unassembled WGS sequence"/>
</dbReference>
<proteinExistence type="predicted"/>
<sequence length="295" mass="31910">MQHLEEVKERYGFSAGAGYVPTTLPQVQFFWSTEAVPRAPLIYNAGIVLILQGHKTGYLGDHVFEYDPDHFLVVSLPTPFDCATFATPEDPLLGLFIHIDVAVLRELAPLATPAQTAPTGTPALGLAPVPVDPDMKAAVDRLLRALCSEAESRALGTGIVREVLFHALNGPHGGALQALAKADSHFERVSRSIVHIREHYPQNITVDALADTAGMSAPVFFRAFKSITGSSPLQYLKATRLSRAKGLLLEGSVGVAEAAHRVGYENAAHFSREFKKHFHVSPKEAQSSGYVPIDV</sequence>
<dbReference type="SMART" id="SM00342">
    <property type="entry name" value="HTH_ARAC"/>
    <property type="match status" value="1"/>
</dbReference>
<dbReference type="STRING" id="321267.SHM7688_02114"/>
<evidence type="ECO:0000313" key="6">
    <source>
        <dbReference type="Proteomes" id="UP000054823"/>
    </source>
</evidence>
<dbReference type="AlphaFoldDB" id="A0A0P1EQD2"/>
<dbReference type="InterPro" id="IPR020449">
    <property type="entry name" value="Tscrpt_reg_AraC-type_HTH"/>
</dbReference>
<dbReference type="PANTHER" id="PTHR43436">
    <property type="entry name" value="ARAC-FAMILY TRANSCRIPTIONAL REGULATOR"/>
    <property type="match status" value="1"/>
</dbReference>
<dbReference type="GO" id="GO:0043565">
    <property type="term" value="F:sequence-specific DNA binding"/>
    <property type="evidence" value="ECO:0007669"/>
    <property type="project" value="InterPro"/>
</dbReference>
<dbReference type="InterPro" id="IPR009594">
    <property type="entry name" value="Tscrpt_reg_HTH_AraC_N"/>
</dbReference>
<keyword evidence="3" id="KW-0804">Transcription</keyword>
<evidence type="ECO:0000256" key="2">
    <source>
        <dbReference type="ARBA" id="ARBA00023125"/>
    </source>
</evidence>
<dbReference type="Pfam" id="PF12833">
    <property type="entry name" value="HTH_18"/>
    <property type="match status" value="1"/>
</dbReference>
<evidence type="ECO:0000256" key="3">
    <source>
        <dbReference type="ARBA" id="ARBA00023163"/>
    </source>
</evidence>
<evidence type="ECO:0000256" key="1">
    <source>
        <dbReference type="ARBA" id="ARBA00023015"/>
    </source>
</evidence>
<reference evidence="5 6" key="1">
    <citation type="submission" date="2015-09" db="EMBL/GenBank/DDBJ databases">
        <authorList>
            <consortium name="Swine Surveillance"/>
        </authorList>
    </citation>
    <scope>NUCLEOTIDE SEQUENCE [LARGE SCALE GENOMIC DNA]</scope>
    <source>
        <strain evidence="5 6">CECT 7688</strain>
    </source>
</reference>
<dbReference type="Gene3D" id="1.10.10.60">
    <property type="entry name" value="Homeodomain-like"/>
    <property type="match status" value="2"/>
</dbReference>
<keyword evidence="1" id="KW-0805">Transcription regulation</keyword>
<evidence type="ECO:0000313" key="5">
    <source>
        <dbReference type="EMBL" id="CUH52667.1"/>
    </source>
</evidence>
<dbReference type="SUPFAM" id="SSF46689">
    <property type="entry name" value="Homeodomain-like"/>
    <property type="match status" value="2"/>
</dbReference>
<keyword evidence="6" id="KW-1185">Reference proteome</keyword>
<dbReference type="InterPro" id="IPR018060">
    <property type="entry name" value="HTH_AraC"/>
</dbReference>
<dbReference type="PRINTS" id="PR00032">
    <property type="entry name" value="HTHARAC"/>
</dbReference>
<keyword evidence="2" id="KW-0238">DNA-binding</keyword>
<dbReference type="OrthoDB" id="9802263at2"/>
<dbReference type="GO" id="GO:0003700">
    <property type="term" value="F:DNA-binding transcription factor activity"/>
    <property type="evidence" value="ECO:0007669"/>
    <property type="project" value="InterPro"/>
</dbReference>
<accession>A0A0P1EQD2</accession>
<protein>
    <submittedName>
        <fullName evidence="5">Bacillibactin transport regulator</fullName>
    </submittedName>
</protein>
<dbReference type="EMBL" id="CYPW01000019">
    <property type="protein sequence ID" value="CUH52667.1"/>
    <property type="molecule type" value="Genomic_DNA"/>
</dbReference>
<dbReference type="PROSITE" id="PS01124">
    <property type="entry name" value="HTH_ARAC_FAMILY_2"/>
    <property type="match status" value="1"/>
</dbReference>
<evidence type="ECO:0000259" key="4">
    <source>
        <dbReference type="PROSITE" id="PS01124"/>
    </source>
</evidence>
<dbReference type="InterPro" id="IPR009057">
    <property type="entry name" value="Homeodomain-like_sf"/>
</dbReference>
<feature type="domain" description="HTH araC/xylS-type" evidence="4">
    <location>
        <begin position="190"/>
        <end position="288"/>
    </location>
</feature>
<gene>
    <name evidence="5" type="primary">btr</name>
    <name evidence="5" type="ORF">SHM7688_02114</name>
</gene>